<dbReference type="EMBL" id="LGRX02033079">
    <property type="protein sequence ID" value="KAK3243160.1"/>
    <property type="molecule type" value="Genomic_DNA"/>
</dbReference>
<feature type="region of interest" description="Disordered" evidence="1">
    <location>
        <begin position="1"/>
        <end position="69"/>
    </location>
</feature>
<feature type="compositionally biased region" description="Acidic residues" evidence="1">
    <location>
        <begin position="1"/>
        <end position="11"/>
    </location>
</feature>
<feature type="compositionally biased region" description="Basic and acidic residues" evidence="1">
    <location>
        <begin position="12"/>
        <end position="25"/>
    </location>
</feature>
<dbReference type="Proteomes" id="UP001190700">
    <property type="component" value="Unassembled WGS sequence"/>
</dbReference>
<comment type="caution">
    <text evidence="2">The sequence shown here is derived from an EMBL/GenBank/DDBJ whole genome shotgun (WGS) entry which is preliminary data.</text>
</comment>
<accession>A0AAE0EXZ7</accession>
<proteinExistence type="predicted"/>
<evidence type="ECO:0000313" key="2">
    <source>
        <dbReference type="EMBL" id="KAK3243160.1"/>
    </source>
</evidence>
<name>A0AAE0EXZ7_9CHLO</name>
<reference evidence="2 3" key="1">
    <citation type="journal article" date="2015" name="Genome Biol. Evol.">
        <title>Comparative Genomics of a Bacterivorous Green Alga Reveals Evolutionary Causalities and Consequences of Phago-Mixotrophic Mode of Nutrition.</title>
        <authorList>
            <person name="Burns J.A."/>
            <person name="Paasch A."/>
            <person name="Narechania A."/>
            <person name="Kim E."/>
        </authorList>
    </citation>
    <scope>NUCLEOTIDE SEQUENCE [LARGE SCALE GENOMIC DNA]</scope>
    <source>
        <strain evidence="2 3">PLY_AMNH</strain>
    </source>
</reference>
<evidence type="ECO:0000313" key="3">
    <source>
        <dbReference type="Proteomes" id="UP001190700"/>
    </source>
</evidence>
<keyword evidence="3" id="KW-1185">Reference proteome</keyword>
<evidence type="ECO:0000256" key="1">
    <source>
        <dbReference type="SAM" id="MobiDB-lite"/>
    </source>
</evidence>
<organism evidence="2 3">
    <name type="scientific">Cymbomonas tetramitiformis</name>
    <dbReference type="NCBI Taxonomy" id="36881"/>
    <lineage>
        <taxon>Eukaryota</taxon>
        <taxon>Viridiplantae</taxon>
        <taxon>Chlorophyta</taxon>
        <taxon>Pyramimonadophyceae</taxon>
        <taxon>Pyramimonadales</taxon>
        <taxon>Pyramimonadaceae</taxon>
        <taxon>Cymbomonas</taxon>
    </lineage>
</organism>
<dbReference type="AlphaFoldDB" id="A0AAE0EXZ7"/>
<sequence>MRSYVDNEEEDKAMRKAEKMVKAEKQAAAAAARQCDQPRGNPTGERVPLEQAPSTANHVPSPPMPQGSVGLQLLELPRQYGHHQNDCTLPRQNGAGRGRGRFLLCGHKFLLPRTSASVFAMNSGLSGMPDVEVD</sequence>
<gene>
    <name evidence="2" type="ORF">CYMTET_47164</name>
</gene>
<protein>
    <submittedName>
        <fullName evidence="2">Uncharacterized protein</fullName>
    </submittedName>
</protein>